<feature type="transmembrane region" description="Helical" evidence="6">
    <location>
        <begin position="33"/>
        <end position="56"/>
    </location>
</feature>
<organism evidence="8 9">
    <name type="scientific">Blastopirellula retiformator</name>
    <dbReference type="NCBI Taxonomy" id="2527970"/>
    <lineage>
        <taxon>Bacteria</taxon>
        <taxon>Pseudomonadati</taxon>
        <taxon>Planctomycetota</taxon>
        <taxon>Planctomycetia</taxon>
        <taxon>Pirellulales</taxon>
        <taxon>Pirellulaceae</taxon>
        <taxon>Blastopirellula</taxon>
    </lineage>
</organism>
<feature type="domain" description="EamA" evidence="7">
    <location>
        <begin position="151"/>
        <end position="283"/>
    </location>
</feature>
<sequence length="286" mass="30197">MRPTDYAKLTVLASIWGASFLLMRIMAPALGPFGLASSRLLIAGIILSIWFTARGLQIEWRRNWRQYTVIGLLNAAIPFTMFGVAALYIPAGYSAVINATTPIFGVVWSSIVFKDHPTPMMIVGAILGLVGVGLIAGLGPVEPSWTLLLSIGACLTAAVCYSAAGVYIKTHTGRLKPMGVASAAQLIGGSLLVPGLAFYPPTPSLFTPTVIAATITLALLCSAVGFVLYYQLLADCGPTKALTVTYVVPVFGVLWGSLFLGEEITPVIVGGMLLVIGGTFLLVRRH</sequence>
<comment type="caution">
    <text evidence="8">The sequence shown here is derived from an EMBL/GenBank/DDBJ whole genome shotgun (WGS) entry which is preliminary data.</text>
</comment>
<keyword evidence="4 6" id="KW-1133">Transmembrane helix</keyword>
<dbReference type="Gene3D" id="1.10.3730.20">
    <property type="match status" value="1"/>
</dbReference>
<feature type="transmembrane region" description="Helical" evidence="6">
    <location>
        <begin position="180"/>
        <end position="199"/>
    </location>
</feature>
<dbReference type="InterPro" id="IPR000620">
    <property type="entry name" value="EamA_dom"/>
</dbReference>
<dbReference type="OrthoDB" id="3190463at2"/>
<keyword evidence="5 6" id="KW-0472">Membrane</keyword>
<dbReference type="InterPro" id="IPR050638">
    <property type="entry name" value="AA-Vitamin_Transporters"/>
</dbReference>
<comment type="similarity">
    <text evidence="2">Belongs to the EamA transporter family.</text>
</comment>
<feature type="transmembrane region" description="Helical" evidence="6">
    <location>
        <begin position="120"/>
        <end position="139"/>
    </location>
</feature>
<accession>A0A5C5V8I2</accession>
<feature type="transmembrane region" description="Helical" evidence="6">
    <location>
        <begin position="241"/>
        <end position="258"/>
    </location>
</feature>
<feature type="transmembrane region" description="Helical" evidence="6">
    <location>
        <begin position="9"/>
        <end position="27"/>
    </location>
</feature>
<comment type="subcellular location">
    <subcellularLocation>
        <location evidence="1">Membrane</location>
        <topology evidence="1">Multi-pass membrane protein</topology>
    </subcellularLocation>
</comment>
<feature type="transmembrane region" description="Helical" evidence="6">
    <location>
        <begin position="68"/>
        <end position="89"/>
    </location>
</feature>
<feature type="transmembrane region" description="Helical" evidence="6">
    <location>
        <begin position="95"/>
        <end position="113"/>
    </location>
</feature>
<dbReference type="PANTHER" id="PTHR32322">
    <property type="entry name" value="INNER MEMBRANE TRANSPORTER"/>
    <property type="match status" value="1"/>
</dbReference>
<reference evidence="8 9" key="1">
    <citation type="submission" date="2019-02" db="EMBL/GenBank/DDBJ databases">
        <title>Deep-cultivation of Planctomycetes and their phenomic and genomic characterization uncovers novel biology.</title>
        <authorList>
            <person name="Wiegand S."/>
            <person name="Jogler M."/>
            <person name="Boedeker C."/>
            <person name="Pinto D."/>
            <person name="Vollmers J."/>
            <person name="Rivas-Marin E."/>
            <person name="Kohn T."/>
            <person name="Peeters S.H."/>
            <person name="Heuer A."/>
            <person name="Rast P."/>
            <person name="Oberbeckmann S."/>
            <person name="Bunk B."/>
            <person name="Jeske O."/>
            <person name="Meyerdierks A."/>
            <person name="Storesund J.E."/>
            <person name="Kallscheuer N."/>
            <person name="Luecker S."/>
            <person name="Lage O.M."/>
            <person name="Pohl T."/>
            <person name="Merkel B.J."/>
            <person name="Hornburger P."/>
            <person name="Mueller R.-W."/>
            <person name="Bruemmer F."/>
            <person name="Labrenz M."/>
            <person name="Spormann A.M."/>
            <person name="Op Den Camp H."/>
            <person name="Overmann J."/>
            <person name="Amann R."/>
            <person name="Jetten M.S.M."/>
            <person name="Mascher T."/>
            <person name="Medema M.H."/>
            <person name="Devos D.P."/>
            <person name="Kaster A.-K."/>
            <person name="Ovreas L."/>
            <person name="Rohde M."/>
            <person name="Galperin M.Y."/>
            <person name="Jogler C."/>
        </authorList>
    </citation>
    <scope>NUCLEOTIDE SEQUENCE [LARGE SCALE GENOMIC DNA]</scope>
    <source>
        <strain evidence="8 9">Enr8</strain>
    </source>
</reference>
<evidence type="ECO:0000256" key="5">
    <source>
        <dbReference type="ARBA" id="ARBA00023136"/>
    </source>
</evidence>
<keyword evidence="3 6" id="KW-0812">Transmembrane</keyword>
<dbReference type="InterPro" id="IPR037185">
    <property type="entry name" value="EmrE-like"/>
</dbReference>
<evidence type="ECO:0000259" key="7">
    <source>
        <dbReference type="Pfam" id="PF00892"/>
    </source>
</evidence>
<feature type="transmembrane region" description="Helical" evidence="6">
    <location>
        <begin position="205"/>
        <end position="229"/>
    </location>
</feature>
<evidence type="ECO:0000256" key="2">
    <source>
        <dbReference type="ARBA" id="ARBA00007362"/>
    </source>
</evidence>
<dbReference type="Pfam" id="PF00892">
    <property type="entry name" value="EamA"/>
    <property type="match status" value="2"/>
</dbReference>
<keyword evidence="9" id="KW-1185">Reference proteome</keyword>
<feature type="transmembrane region" description="Helical" evidence="6">
    <location>
        <begin position="145"/>
        <end position="168"/>
    </location>
</feature>
<evidence type="ECO:0000313" key="9">
    <source>
        <dbReference type="Proteomes" id="UP000318878"/>
    </source>
</evidence>
<dbReference type="EMBL" id="SJPF01000002">
    <property type="protein sequence ID" value="TWT34149.1"/>
    <property type="molecule type" value="Genomic_DNA"/>
</dbReference>
<dbReference type="RefSeq" id="WP_146430119.1">
    <property type="nucleotide sequence ID" value="NZ_SJPF01000002.1"/>
</dbReference>
<evidence type="ECO:0000256" key="1">
    <source>
        <dbReference type="ARBA" id="ARBA00004141"/>
    </source>
</evidence>
<evidence type="ECO:0000256" key="3">
    <source>
        <dbReference type="ARBA" id="ARBA00022692"/>
    </source>
</evidence>
<proteinExistence type="inferred from homology"/>
<dbReference type="GO" id="GO:0016020">
    <property type="term" value="C:membrane"/>
    <property type="evidence" value="ECO:0007669"/>
    <property type="project" value="UniProtKB-SubCell"/>
</dbReference>
<feature type="domain" description="EamA" evidence="7">
    <location>
        <begin position="12"/>
        <end position="135"/>
    </location>
</feature>
<evidence type="ECO:0000256" key="4">
    <source>
        <dbReference type="ARBA" id="ARBA00022989"/>
    </source>
</evidence>
<dbReference type="PANTHER" id="PTHR32322:SF2">
    <property type="entry name" value="EAMA DOMAIN-CONTAINING PROTEIN"/>
    <property type="match status" value="1"/>
</dbReference>
<feature type="transmembrane region" description="Helical" evidence="6">
    <location>
        <begin position="264"/>
        <end position="283"/>
    </location>
</feature>
<name>A0A5C5V8I2_9BACT</name>
<evidence type="ECO:0000256" key="6">
    <source>
        <dbReference type="SAM" id="Phobius"/>
    </source>
</evidence>
<gene>
    <name evidence="8" type="ORF">Enr8_15420</name>
</gene>
<dbReference type="SUPFAM" id="SSF103481">
    <property type="entry name" value="Multidrug resistance efflux transporter EmrE"/>
    <property type="match status" value="2"/>
</dbReference>
<protein>
    <submittedName>
        <fullName evidence="8">Putative DMT superfamily transporter inner membrane protein</fullName>
    </submittedName>
</protein>
<dbReference type="Proteomes" id="UP000318878">
    <property type="component" value="Unassembled WGS sequence"/>
</dbReference>
<dbReference type="AlphaFoldDB" id="A0A5C5V8I2"/>
<evidence type="ECO:0000313" key="8">
    <source>
        <dbReference type="EMBL" id="TWT34149.1"/>
    </source>
</evidence>